<reference evidence="1" key="1">
    <citation type="submission" date="2023-03" db="EMBL/GenBank/DDBJ databases">
        <title>MT1 and MT2 Draft Genomes of Novel Species.</title>
        <authorList>
            <person name="Venkateswaran K."/>
        </authorList>
    </citation>
    <scope>NUCLEOTIDE SEQUENCE</scope>
    <source>
        <strain evidence="1">F6_8S_P_1A</strain>
    </source>
</reference>
<protein>
    <recommendedName>
        <fullName evidence="3">Glycosyltransferase family 1 protein</fullName>
    </recommendedName>
</protein>
<gene>
    <name evidence="1" type="ORF">P5G59_14655</name>
</gene>
<dbReference type="Proteomes" id="UP001174210">
    <property type="component" value="Unassembled WGS sequence"/>
</dbReference>
<dbReference type="RefSeq" id="WP_301219735.1">
    <property type="nucleotide sequence ID" value="NZ_JAROCB010000004.1"/>
</dbReference>
<evidence type="ECO:0000313" key="2">
    <source>
        <dbReference type="Proteomes" id="UP001174210"/>
    </source>
</evidence>
<comment type="caution">
    <text evidence="1">The sequence shown here is derived from an EMBL/GenBank/DDBJ whole genome shotgun (WGS) entry which is preliminary data.</text>
</comment>
<evidence type="ECO:0000313" key="1">
    <source>
        <dbReference type="EMBL" id="MDN4598390.1"/>
    </source>
</evidence>
<name>A0ABT8J022_9MICO</name>
<dbReference type="EMBL" id="JAROCB010000004">
    <property type="protein sequence ID" value="MDN4598390.1"/>
    <property type="molecule type" value="Genomic_DNA"/>
</dbReference>
<proteinExistence type="predicted"/>
<organism evidence="1 2">
    <name type="scientific">Leifsonia virtsii</name>
    <dbReference type="NCBI Taxonomy" id="3035915"/>
    <lineage>
        <taxon>Bacteria</taxon>
        <taxon>Bacillati</taxon>
        <taxon>Actinomycetota</taxon>
        <taxon>Actinomycetes</taxon>
        <taxon>Micrococcales</taxon>
        <taxon>Microbacteriaceae</taxon>
        <taxon>Leifsonia</taxon>
    </lineage>
</organism>
<accession>A0ABT8J022</accession>
<evidence type="ECO:0008006" key="3">
    <source>
        <dbReference type="Google" id="ProtNLM"/>
    </source>
</evidence>
<keyword evidence="2" id="KW-1185">Reference proteome</keyword>
<sequence>MRRLVFLYAERFREAGSTVMRGFQLADIAREHLPRRRVSVRPLGSTARNSDVFLTKGAVNMATPEQLDLLVRSGNRLLFDPVDELPPWTTARFADVLVASSHTAFEHYSRAFPATRVALVDHHVDPRLPTSPAPPSRFRAGYFGERVNAVLTPRIEERVDVVAIDTSRHDDAWLSGLGRYSFHYAVRQQRALDHFKPFLKGFTAAHCGAPVLIQRDQEEAVRWLGADYPYLLDDTNEETILSALARAESEFGGPRWLRALSVMEGIRARTSPERIASELAAAIA</sequence>